<name>H6RT41_BLASD</name>
<feature type="region of interest" description="Disordered" evidence="1">
    <location>
        <begin position="37"/>
        <end position="72"/>
    </location>
</feature>
<sequence>MAPGASLPRCGTDRVMQVPRRNRVPGALARPAVSNALGAPCEFGTPRIQGPQGTQRARAPHRDRRGARVQLG</sequence>
<dbReference type="STRING" id="1146883.BLASA_3480"/>
<dbReference type="EMBL" id="FO117623">
    <property type="protein sequence ID" value="CCG04344.1"/>
    <property type="molecule type" value="Genomic_DNA"/>
</dbReference>
<feature type="compositionally biased region" description="Basic residues" evidence="1">
    <location>
        <begin position="58"/>
        <end position="72"/>
    </location>
</feature>
<reference evidence="3" key="2">
    <citation type="submission" date="2012-02" db="EMBL/GenBank/DDBJ databases">
        <title>Complete genome sequence of Blastococcus saxobsidens strain DD2.</title>
        <authorList>
            <person name="Genoscope."/>
        </authorList>
    </citation>
    <scope>NUCLEOTIDE SEQUENCE [LARGE SCALE GENOMIC DNA]</scope>
    <source>
        <strain evidence="3">DD2</strain>
    </source>
</reference>
<protein>
    <submittedName>
        <fullName evidence="2">Uncharacterized protein</fullName>
    </submittedName>
</protein>
<keyword evidence="3" id="KW-1185">Reference proteome</keyword>
<accession>H6RT41</accession>
<organism evidence="2 3">
    <name type="scientific">Blastococcus saxobsidens (strain DD2)</name>
    <dbReference type="NCBI Taxonomy" id="1146883"/>
    <lineage>
        <taxon>Bacteria</taxon>
        <taxon>Bacillati</taxon>
        <taxon>Actinomycetota</taxon>
        <taxon>Actinomycetes</taxon>
        <taxon>Geodermatophilales</taxon>
        <taxon>Geodermatophilaceae</taxon>
        <taxon>Blastococcus</taxon>
    </lineage>
</organism>
<dbReference type="HOGENOM" id="CLU_2714320_0_0_11"/>
<reference evidence="2 3" key="1">
    <citation type="journal article" date="2012" name="J. Bacteriol.">
        <title>Genome Sequence of Blastococcus saxobsidens DD2, a Stone-Inhabiting Bacterium.</title>
        <authorList>
            <person name="Chouaia B."/>
            <person name="Crotti E."/>
            <person name="Brusetti L."/>
            <person name="Daffonchio D."/>
            <person name="Essoussi I."/>
            <person name="Nouioui I."/>
            <person name="Sbissi I."/>
            <person name="Ghodhbane-Gtari F."/>
            <person name="Gtari M."/>
            <person name="Vacherie B."/>
            <person name="Barbe V."/>
            <person name="Medigue C."/>
            <person name="Gury J."/>
            <person name="Pujic P."/>
            <person name="Normand P."/>
        </authorList>
    </citation>
    <scope>NUCLEOTIDE SEQUENCE [LARGE SCALE GENOMIC DNA]</scope>
    <source>
        <strain evidence="2 3">DD2</strain>
    </source>
</reference>
<dbReference type="KEGG" id="bsd:BLASA_3480"/>
<dbReference type="AlphaFoldDB" id="H6RT41"/>
<dbReference type="Proteomes" id="UP000007517">
    <property type="component" value="Chromosome"/>
</dbReference>
<evidence type="ECO:0000313" key="3">
    <source>
        <dbReference type="Proteomes" id="UP000007517"/>
    </source>
</evidence>
<gene>
    <name evidence="2" type="ordered locus">BLASA_3480</name>
</gene>
<proteinExistence type="predicted"/>
<evidence type="ECO:0000256" key="1">
    <source>
        <dbReference type="SAM" id="MobiDB-lite"/>
    </source>
</evidence>
<evidence type="ECO:0000313" key="2">
    <source>
        <dbReference type="EMBL" id="CCG04344.1"/>
    </source>
</evidence>